<name>A0A4S8K480_MUSBA</name>
<comment type="caution">
    <text evidence="2">The sequence shown here is derived from an EMBL/GenBank/DDBJ whole genome shotgun (WGS) entry which is preliminary data.</text>
</comment>
<feature type="region of interest" description="Disordered" evidence="1">
    <location>
        <begin position="1"/>
        <end position="64"/>
    </location>
</feature>
<keyword evidence="3" id="KW-1185">Reference proteome</keyword>
<dbReference type="EMBL" id="PYDT01000002">
    <property type="protein sequence ID" value="THU69603.1"/>
    <property type="molecule type" value="Genomic_DNA"/>
</dbReference>
<feature type="compositionally biased region" description="Basic and acidic residues" evidence="1">
    <location>
        <begin position="52"/>
        <end position="64"/>
    </location>
</feature>
<evidence type="ECO:0000313" key="2">
    <source>
        <dbReference type="EMBL" id="THU69603.1"/>
    </source>
</evidence>
<evidence type="ECO:0000313" key="3">
    <source>
        <dbReference type="Proteomes" id="UP000317650"/>
    </source>
</evidence>
<reference evidence="2 3" key="1">
    <citation type="journal article" date="2019" name="Nat. Plants">
        <title>Genome sequencing of Musa balbisiana reveals subgenome evolution and function divergence in polyploid bananas.</title>
        <authorList>
            <person name="Yao X."/>
        </authorList>
    </citation>
    <scope>NUCLEOTIDE SEQUENCE [LARGE SCALE GENOMIC DNA]</scope>
    <source>
        <strain evidence="3">cv. DH-PKW</strain>
        <tissue evidence="2">Leaves</tissue>
    </source>
</reference>
<dbReference type="AlphaFoldDB" id="A0A4S8K480"/>
<protein>
    <submittedName>
        <fullName evidence="2">Uncharacterized protein</fullName>
    </submittedName>
</protein>
<proteinExistence type="predicted"/>
<organism evidence="2 3">
    <name type="scientific">Musa balbisiana</name>
    <name type="common">Banana</name>
    <dbReference type="NCBI Taxonomy" id="52838"/>
    <lineage>
        <taxon>Eukaryota</taxon>
        <taxon>Viridiplantae</taxon>
        <taxon>Streptophyta</taxon>
        <taxon>Embryophyta</taxon>
        <taxon>Tracheophyta</taxon>
        <taxon>Spermatophyta</taxon>
        <taxon>Magnoliopsida</taxon>
        <taxon>Liliopsida</taxon>
        <taxon>Zingiberales</taxon>
        <taxon>Musaceae</taxon>
        <taxon>Musa</taxon>
    </lineage>
</organism>
<dbReference type="Proteomes" id="UP000317650">
    <property type="component" value="Chromosome 8"/>
</dbReference>
<gene>
    <name evidence="2" type="ORF">C4D60_Mb08t16140</name>
</gene>
<evidence type="ECO:0000256" key="1">
    <source>
        <dbReference type="SAM" id="MobiDB-lite"/>
    </source>
</evidence>
<accession>A0A4S8K480</accession>
<sequence length="76" mass="8077">MPVELEAGWPQKKAKTGVKKKPDTPAAQPGGTITVPTGRDWRRSLGRGEVGLSREEAGKAPREPSIRELCCLPAGA</sequence>